<proteinExistence type="predicted"/>
<protein>
    <submittedName>
        <fullName evidence="1">Uncharacterized protein</fullName>
    </submittedName>
</protein>
<dbReference type="EMBL" id="PXYX01000030">
    <property type="protein sequence ID" value="PSR25436.1"/>
    <property type="molecule type" value="Genomic_DNA"/>
</dbReference>
<gene>
    <name evidence="1" type="ORF">C7B47_12335</name>
</gene>
<organism evidence="1 2">
    <name type="scientific">Sulfobacillus thermosulfidooxidans</name>
    <dbReference type="NCBI Taxonomy" id="28034"/>
    <lineage>
        <taxon>Bacteria</taxon>
        <taxon>Bacillati</taxon>
        <taxon>Bacillota</taxon>
        <taxon>Clostridia</taxon>
        <taxon>Eubacteriales</taxon>
        <taxon>Clostridiales Family XVII. Incertae Sedis</taxon>
        <taxon>Sulfobacillus</taxon>
    </lineage>
</organism>
<dbReference type="Proteomes" id="UP000242705">
    <property type="component" value="Unassembled WGS sequence"/>
</dbReference>
<sequence length="69" mass="7811">MLYAWWTHLAPEIQDRLRETVGVDDVVRAGLSAFVILMQPDPTQPSPLWLKVARHKMQEQGMGIPGRGD</sequence>
<accession>A0A2T2WT68</accession>
<comment type="caution">
    <text evidence="1">The sequence shown here is derived from an EMBL/GenBank/DDBJ whole genome shotgun (WGS) entry which is preliminary data.</text>
</comment>
<evidence type="ECO:0000313" key="1">
    <source>
        <dbReference type="EMBL" id="PSR25436.1"/>
    </source>
</evidence>
<dbReference type="AlphaFoldDB" id="A0A2T2WT68"/>
<reference evidence="1 2" key="1">
    <citation type="journal article" date="2014" name="BMC Genomics">
        <title>Comparison of environmental and isolate Sulfobacillus genomes reveals diverse carbon, sulfur, nitrogen, and hydrogen metabolisms.</title>
        <authorList>
            <person name="Justice N.B."/>
            <person name="Norman A."/>
            <person name="Brown C.T."/>
            <person name="Singh A."/>
            <person name="Thomas B.C."/>
            <person name="Banfield J.F."/>
        </authorList>
    </citation>
    <scope>NUCLEOTIDE SEQUENCE [LARGE SCALE GENOMIC DNA]</scope>
    <source>
        <strain evidence="1">AMDSBA5</strain>
    </source>
</reference>
<name>A0A2T2WT68_SULTH</name>
<evidence type="ECO:0000313" key="2">
    <source>
        <dbReference type="Proteomes" id="UP000242705"/>
    </source>
</evidence>